<protein>
    <submittedName>
        <fullName evidence="1">Uncharacterized protein</fullName>
    </submittedName>
</protein>
<sequence length="74" mass="8662">MERENCWVWFKGSLKEGGAWKGGFTYKKDENPGVLIQSPSYVQCRVPEWRICTTEPLDKYKAPEIPKKSVWKIL</sequence>
<dbReference type="AlphaFoldDB" id="A0A318R3C3"/>
<dbReference type="EMBL" id="QJUE01000005">
    <property type="protein sequence ID" value="PYE01401.1"/>
    <property type="molecule type" value="Genomic_DNA"/>
</dbReference>
<evidence type="ECO:0000313" key="1">
    <source>
        <dbReference type="EMBL" id="PYE01401.1"/>
    </source>
</evidence>
<reference evidence="1 2" key="1">
    <citation type="journal article" date="2018" name="Appl. Environ. Microbiol.">
        <title>Genome rearrangement shapes Prochlorococcus ecological adaptation.</title>
        <authorList>
            <person name="Yan W."/>
            <person name="Wei S."/>
            <person name="Wang Q."/>
            <person name="Xiao X."/>
            <person name="Zeng Q."/>
            <person name="Jiao N."/>
            <person name="Zhang R."/>
        </authorList>
    </citation>
    <scope>NUCLEOTIDE SEQUENCE [LARGE SCALE GENOMIC DNA]</scope>
    <source>
        <strain evidence="1 2">XMU1408</strain>
    </source>
</reference>
<dbReference type="OrthoDB" id="557928at2"/>
<accession>A0A318R3C3</accession>
<organism evidence="1 2">
    <name type="scientific">Prochlorococcus marinus XMU1408</name>
    <dbReference type="NCBI Taxonomy" id="2213228"/>
    <lineage>
        <taxon>Bacteria</taxon>
        <taxon>Bacillati</taxon>
        <taxon>Cyanobacteriota</taxon>
        <taxon>Cyanophyceae</taxon>
        <taxon>Synechococcales</taxon>
        <taxon>Prochlorococcaceae</taxon>
        <taxon>Prochlorococcus</taxon>
    </lineage>
</organism>
<name>A0A318R3C3_PROMR</name>
<gene>
    <name evidence="1" type="ORF">DNJ73_08310</name>
</gene>
<dbReference type="RefSeq" id="WP_158467230.1">
    <property type="nucleotide sequence ID" value="NZ_QJUE01000005.1"/>
</dbReference>
<proteinExistence type="predicted"/>
<evidence type="ECO:0000313" key="2">
    <source>
        <dbReference type="Proteomes" id="UP000247807"/>
    </source>
</evidence>
<comment type="caution">
    <text evidence="1">The sequence shown here is derived from an EMBL/GenBank/DDBJ whole genome shotgun (WGS) entry which is preliminary data.</text>
</comment>
<dbReference type="Proteomes" id="UP000247807">
    <property type="component" value="Unassembled WGS sequence"/>
</dbReference>